<proteinExistence type="predicted"/>
<accession>A0A238LE97</accession>
<keyword evidence="3" id="KW-1185">Reference proteome</keyword>
<sequence>MAQFEYKVVPAPKRGLKAKGIKGTEAQFANALTTLMNDAAADGWEYQRTDSLPCEERQGLTGRVTVFQNMLVFRRALTVPAEAPAPAPTLAVPVDMPAQTAPAPVIVRDAPAGTAPQLQSPDPRVAETLTRGVDPVPTANPTPVQAPDRSQVAAE</sequence>
<evidence type="ECO:0000256" key="1">
    <source>
        <dbReference type="SAM" id="MobiDB-lite"/>
    </source>
</evidence>
<evidence type="ECO:0000313" key="3">
    <source>
        <dbReference type="Proteomes" id="UP000201613"/>
    </source>
</evidence>
<dbReference type="OrthoDB" id="7658888at2"/>
<dbReference type="Proteomes" id="UP000201613">
    <property type="component" value="Unassembled WGS sequence"/>
</dbReference>
<evidence type="ECO:0000313" key="2">
    <source>
        <dbReference type="EMBL" id="SMY07744.1"/>
    </source>
</evidence>
<reference evidence="2 3" key="1">
    <citation type="submission" date="2017-05" db="EMBL/GenBank/DDBJ databases">
        <authorList>
            <person name="Song R."/>
            <person name="Chenine A.L."/>
            <person name="Ruprecht R.M."/>
        </authorList>
    </citation>
    <scope>NUCLEOTIDE SEQUENCE [LARGE SCALE GENOMIC DNA]</scope>
    <source>
        <strain evidence="2 3">CECT 8899</strain>
    </source>
</reference>
<organism evidence="2 3">
    <name type="scientific">Flavimaricola marinus</name>
    <dbReference type="NCBI Taxonomy" id="1819565"/>
    <lineage>
        <taxon>Bacteria</taxon>
        <taxon>Pseudomonadati</taxon>
        <taxon>Pseudomonadota</taxon>
        <taxon>Alphaproteobacteria</taxon>
        <taxon>Rhodobacterales</taxon>
        <taxon>Paracoccaceae</taxon>
        <taxon>Flavimaricola</taxon>
    </lineage>
</organism>
<dbReference type="RefSeq" id="WP_110521979.1">
    <property type="nucleotide sequence ID" value="NZ_FXZK01000003.1"/>
</dbReference>
<dbReference type="AlphaFoldDB" id="A0A238LE97"/>
<name>A0A238LE97_9RHOB</name>
<feature type="region of interest" description="Disordered" evidence="1">
    <location>
        <begin position="103"/>
        <end position="155"/>
    </location>
</feature>
<evidence type="ECO:0008006" key="4">
    <source>
        <dbReference type="Google" id="ProtNLM"/>
    </source>
</evidence>
<dbReference type="EMBL" id="FXZK01000003">
    <property type="protein sequence ID" value="SMY07744.1"/>
    <property type="molecule type" value="Genomic_DNA"/>
</dbReference>
<gene>
    <name evidence="2" type="ORF">LOM8899_01884</name>
</gene>
<protein>
    <recommendedName>
        <fullName evidence="4">DUF4177 domain-containing protein</fullName>
    </recommendedName>
</protein>